<dbReference type="AlphaFoldDB" id="A0A858RQB6"/>
<dbReference type="InterPro" id="IPR011041">
    <property type="entry name" value="Quinoprot_gluc/sorb_DH_b-prop"/>
</dbReference>
<reference evidence="4 5" key="1">
    <citation type="submission" date="2020-04" db="EMBL/GenBank/DDBJ databases">
        <title>Luteolibacter sp. G-1-1-1 isolated from soil.</title>
        <authorList>
            <person name="Dahal R.H."/>
        </authorList>
    </citation>
    <scope>NUCLEOTIDE SEQUENCE [LARGE SCALE GENOMIC DNA]</scope>
    <source>
        <strain evidence="4 5">G-1-1-1</strain>
    </source>
</reference>
<dbReference type="Gene3D" id="2.60.40.3440">
    <property type="match status" value="1"/>
</dbReference>
<evidence type="ECO:0000313" key="5">
    <source>
        <dbReference type="Proteomes" id="UP000501812"/>
    </source>
</evidence>
<dbReference type="EMBL" id="CP051774">
    <property type="protein sequence ID" value="QJE98925.1"/>
    <property type="molecule type" value="Genomic_DNA"/>
</dbReference>
<dbReference type="InterPro" id="IPR013320">
    <property type="entry name" value="ConA-like_dom_sf"/>
</dbReference>
<dbReference type="InterPro" id="IPR012938">
    <property type="entry name" value="Glc/Sorbosone_DH"/>
</dbReference>
<evidence type="ECO:0000313" key="4">
    <source>
        <dbReference type="EMBL" id="QJE98925.1"/>
    </source>
</evidence>
<dbReference type="Pfam" id="PF07995">
    <property type="entry name" value="GSDH"/>
    <property type="match status" value="2"/>
</dbReference>
<evidence type="ECO:0000259" key="3">
    <source>
        <dbReference type="Pfam" id="PF07995"/>
    </source>
</evidence>
<dbReference type="Gene3D" id="2.60.120.200">
    <property type="match status" value="1"/>
</dbReference>
<dbReference type="SUPFAM" id="SSF50952">
    <property type="entry name" value="Soluble quinoprotein glucose dehydrogenase"/>
    <property type="match status" value="1"/>
</dbReference>
<dbReference type="KEGG" id="luo:HHL09_25150"/>
<dbReference type="Proteomes" id="UP000501812">
    <property type="component" value="Chromosome"/>
</dbReference>
<accession>A0A858RQB6</accession>
<dbReference type="InterPro" id="IPR011042">
    <property type="entry name" value="6-blade_b-propeller_TolB-like"/>
</dbReference>
<evidence type="ECO:0000256" key="1">
    <source>
        <dbReference type="SAM" id="MobiDB-lite"/>
    </source>
</evidence>
<feature type="region of interest" description="Disordered" evidence="1">
    <location>
        <begin position="1126"/>
        <end position="1148"/>
    </location>
</feature>
<keyword evidence="2" id="KW-0732">Signal</keyword>
<dbReference type="PANTHER" id="PTHR19328:SF75">
    <property type="entry name" value="ALDOSE SUGAR DEHYDROGENASE YLII"/>
    <property type="match status" value="1"/>
</dbReference>
<sequence>MSRKSLLLLAVLCGVADAQSVTHRWKFNDTPAGSLSHLTIIPDVITGAPGQIVGNGATRTGTALTLPGTSGGDNAANAISAYLDLPNGIVSSKTNLTLEIWATIHSGKNWQRLFDFGRMNISGNGAAGELTPSSVAPGGTNSSDNLMLAVQRGGDINTQQLTARLDGGGEIQSQTGIATTLNTQYHYVITFQSGVGANPGTGGRLTWYRNGVQAGFLDTNFKLNQVEDVNNWLGRSMWSNDSNSNISYNDVRIYDYALSPAQITANTSAGPDGAFPAPVTQPDAATMRHNAKARVRVLANDVGEVSRATLAIDQQPASGTATAMPDGTVLYTHTTGTPANDSFVYRVSNSTGQSSTGTVTVTFSSALKIPSPGLNVPSTPPPTAYALNNALGSLTFNQPLSIATPPGETQRLFICEKPGVVRLVPNVTAASPTSSVFLDLATLVNNRANEDFFPDSGGESGLLSIAFHPQYASNRQFYVFYTVSKTGGNRFQRVSRFTAQAGNPNAADTASEQILIEQLDDETNHNGGDMHFGPNDGYLYISVGDEGSGNDALNNSQTINKDLFSGILRIDVDKKPGNVAPTAHASIPLDSGVARFSIPIDNPFVHTSLGGSWDGKYNGANVSQTTVRREFWATGLRNPWRMGFDPATGDLWCADVGQGAWEEVDVIRRGGNYGWAYREGEHNGAKSGSAPANFDTLYHSKPIYEYPRNNPGFDGYSVTGGRVYRGTRIAALTGKYIFADYGSGNVWALNLDGEGIQRLAGEGGISGFGYDPSNQDILIADIGDGIIRRLTATTDDSSYPQTLSSTGLFADLTDLSPSPGVTPYNVNLPFWSDHAVKSRWFTIPNGTSQFTWSKDGLWTLPTGTIWVKHFDMEMERGVPASKKRIETRLIVKNAGGAYGVSYRWNEAGTEATLVGDSGEDFTLDVTSNGTPVPQTWHIPSRAECMICHTSQAGHALSFNTRQLNLANDILGFSGNQLTTLRTQGYLSNEPGSPNLLPRHLRADEDDYSVEARVRSYIAVNCSYCHKIGGTAPASWDGRPELTLTQTGLINGEATNNGGNPANKLVVPGDTTHSVALNRVAVTNGFTRMPPISSNVIDTASVALLTEWINGELDERVVYEDWRITNFEPDNDPAGAPTADPDGDGITNQDEYLAGTNPHNAASGLRPLVTADPAGIKLSFPVPVNRSYRIDASQDMQAWTPWNVPGNQGLPAPGGEIELVIPPNDPMRFFRVELREN</sequence>
<evidence type="ECO:0000256" key="2">
    <source>
        <dbReference type="SAM" id="SignalP"/>
    </source>
</evidence>
<dbReference type="PANTHER" id="PTHR19328">
    <property type="entry name" value="HEDGEHOG-INTERACTING PROTEIN"/>
    <property type="match status" value="1"/>
</dbReference>
<proteinExistence type="predicted"/>
<dbReference type="Pfam" id="PF17963">
    <property type="entry name" value="Big_9"/>
    <property type="match status" value="1"/>
</dbReference>
<organism evidence="4 5">
    <name type="scientific">Luteolibacter luteus</name>
    <dbReference type="NCBI Taxonomy" id="2728835"/>
    <lineage>
        <taxon>Bacteria</taxon>
        <taxon>Pseudomonadati</taxon>
        <taxon>Verrucomicrobiota</taxon>
        <taxon>Verrucomicrobiia</taxon>
        <taxon>Verrucomicrobiales</taxon>
        <taxon>Verrucomicrobiaceae</taxon>
        <taxon>Luteolibacter</taxon>
    </lineage>
</organism>
<name>A0A858RQB6_9BACT</name>
<gene>
    <name evidence="4" type="ORF">HHL09_25150</name>
</gene>
<dbReference type="Gene3D" id="2.120.10.30">
    <property type="entry name" value="TolB, C-terminal domain"/>
    <property type="match status" value="1"/>
</dbReference>
<dbReference type="SUPFAM" id="SSF49899">
    <property type="entry name" value="Concanavalin A-like lectins/glucanases"/>
    <property type="match status" value="1"/>
</dbReference>
<feature type="domain" description="Glucose/Sorbosone dehydrogenase" evidence="3">
    <location>
        <begin position="621"/>
        <end position="754"/>
    </location>
</feature>
<protein>
    <recommendedName>
        <fullName evidence="3">Glucose/Sorbosone dehydrogenase domain-containing protein</fullName>
    </recommendedName>
</protein>
<feature type="chain" id="PRO_5032999590" description="Glucose/Sorbosone dehydrogenase domain-containing protein" evidence="2">
    <location>
        <begin position="19"/>
        <end position="1236"/>
    </location>
</feature>
<dbReference type="Pfam" id="PF13385">
    <property type="entry name" value="Laminin_G_3"/>
    <property type="match status" value="1"/>
</dbReference>
<feature type="domain" description="Glucose/Sorbosone dehydrogenase" evidence="3">
    <location>
        <begin position="397"/>
        <end position="573"/>
    </location>
</feature>
<feature type="signal peptide" evidence="2">
    <location>
        <begin position="1"/>
        <end position="18"/>
    </location>
</feature>
<keyword evidence="5" id="KW-1185">Reference proteome</keyword>
<dbReference type="RefSeq" id="WP_169457411.1">
    <property type="nucleotide sequence ID" value="NZ_CP051774.1"/>
</dbReference>